<organism evidence="1 2">
    <name type="scientific">Paraburkholderia fungorum</name>
    <dbReference type="NCBI Taxonomy" id="134537"/>
    <lineage>
        <taxon>Bacteria</taxon>
        <taxon>Pseudomonadati</taxon>
        <taxon>Pseudomonadota</taxon>
        <taxon>Betaproteobacteria</taxon>
        <taxon>Burkholderiales</taxon>
        <taxon>Burkholderiaceae</taxon>
        <taxon>Paraburkholderia</taxon>
    </lineage>
</organism>
<dbReference type="AlphaFoldDB" id="A0A3R7IQ74"/>
<protein>
    <submittedName>
        <fullName evidence="1">Uncharacterized protein</fullName>
    </submittedName>
</protein>
<evidence type="ECO:0000313" key="2">
    <source>
        <dbReference type="Proteomes" id="UP000283709"/>
    </source>
</evidence>
<proteinExistence type="predicted"/>
<name>A0A3R7IQ74_9BURK</name>
<accession>A0A3R7IQ74</accession>
<dbReference type="Proteomes" id="UP000283709">
    <property type="component" value="Unassembled WGS sequence"/>
</dbReference>
<evidence type="ECO:0000313" key="1">
    <source>
        <dbReference type="EMBL" id="RKF50148.1"/>
    </source>
</evidence>
<reference evidence="1 2" key="1">
    <citation type="submission" date="2016-07" db="EMBL/GenBank/DDBJ databases">
        <title>Genome analysis of Burkholderia fungorum ES3-20.</title>
        <authorList>
            <person name="Xu D."/>
            <person name="Yao R."/>
            <person name="Zheng S."/>
        </authorList>
    </citation>
    <scope>NUCLEOTIDE SEQUENCE [LARGE SCALE GENOMIC DNA]</scope>
    <source>
        <strain evidence="1 2">ES3-20</strain>
    </source>
</reference>
<comment type="caution">
    <text evidence="1">The sequence shown here is derived from an EMBL/GenBank/DDBJ whole genome shotgun (WGS) entry which is preliminary data.</text>
</comment>
<sequence length="71" mass="7891">MLPFFPDRETMSRAVLRHAPALAASDIYAGDERELVRQISGFISAQAHRLIELAPHIPKVDPDLLQSAARI</sequence>
<dbReference type="RefSeq" id="WP_120342873.1">
    <property type="nucleotide sequence ID" value="NZ_MCAS01000002.1"/>
</dbReference>
<dbReference type="EMBL" id="MCAS01000002">
    <property type="protein sequence ID" value="RKF50148.1"/>
    <property type="molecule type" value="Genomic_DNA"/>
</dbReference>
<gene>
    <name evidence="1" type="ORF">BCY88_15435</name>
</gene>